<reference evidence="4" key="1">
    <citation type="journal article" date="2019" name="Int. J. Syst. Evol. Microbiol.">
        <title>The Global Catalogue of Microorganisms (GCM) 10K type strain sequencing project: providing services to taxonomists for standard genome sequencing and annotation.</title>
        <authorList>
            <consortium name="The Broad Institute Genomics Platform"/>
            <consortium name="The Broad Institute Genome Sequencing Center for Infectious Disease"/>
            <person name="Wu L."/>
            <person name="Ma J."/>
        </authorList>
    </citation>
    <scope>NUCLEOTIDE SEQUENCE [LARGE SCALE GENOMIC DNA]</scope>
    <source>
        <strain evidence="4">JCM 6307</strain>
    </source>
</reference>
<dbReference type="PANTHER" id="PTHR46268">
    <property type="entry name" value="STRESS RESPONSE PROTEIN NHAX"/>
    <property type="match status" value="1"/>
</dbReference>
<protein>
    <submittedName>
        <fullName evidence="3">Universal stress protein</fullName>
    </submittedName>
</protein>
<dbReference type="PANTHER" id="PTHR46268:SF6">
    <property type="entry name" value="UNIVERSAL STRESS PROTEIN UP12"/>
    <property type="match status" value="1"/>
</dbReference>
<name>A0ABP5ZGV2_9ACTN</name>
<dbReference type="Proteomes" id="UP001501358">
    <property type="component" value="Unassembled WGS sequence"/>
</dbReference>
<dbReference type="InterPro" id="IPR006015">
    <property type="entry name" value="Universal_stress_UspA"/>
</dbReference>
<feature type="domain" description="UspA" evidence="2">
    <location>
        <begin position="164"/>
        <end position="290"/>
    </location>
</feature>
<dbReference type="SUPFAM" id="SSF52402">
    <property type="entry name" value="Adenine nucleotide alpha hydrolases-like"/>
    <property type="match status" value="2"/>
</dbReference>
<comment type="caution">
    <text evidence="3">The sequence shown here is derived from an EMBL/GenBank/DDBJ whole genome shotgun (WGS) entry which is preliminary data.</text>
</comment>
<accession>A0ABP5ZGV2</accession>
<feature type="domain" description="UspA" evidence="2">
    <location>
        <begin position="8"/>
        <end position="148"/>
    </location>
</feature>
<dbReference type="Gene3D" id="3.40.50.620">
    <property type="entry name" value="HUPs"/>
    <property type="match status" value="2"/>
</dbReference>
<dbReference type="InterPro" id="IPR014729">
    <property type="entry name" value="Rossmann-like_a/b/a_fold"/>
</dbReference>
<evidence type="ECO:0000256" key="1">
    <source>
        <dbReference type="ARBA" id="ARBA00008791"/>
    </source>
</evidence>
<comment type="similarity">
    <text evidence="1">Belongs to the universal stress protein A family.</text>
</comment>
<proteinExistence type="inferred from homology"/>
<evidence type="ECO:0000313" key="3">
    <source>
        <dbReference type="EMBL" id="GAA2494978.1"/>
    </source>
</evidence>
<dbReference type="RefSeq" id="WP_344384028.1">
    <property type="nucleotide sequence ID" value="NZ_BAAATA010000019.1"/>
</dbReference>
<keyword evidence="4" id="KW-1185">Reference proteome</keyword>
<evidence type="ECO:0000259" key="2">
    <source>
        <dbReference type="Pfam" id="PF00582"/>
    </source>
</evidence>
<dbReference type="InterPro" id="IPR006016">
    <property type="entry name" value="UspA"/>
</dbReference>
<dbReference type="EMBL" id="BAAATA010000019">
    <property type="protein sequence ID" value="GAA2494978.1"/>
    <property type="molecule type" value="Genomic_DNA"/>
</dbReference>
<evidence type="ECO:0000313" key="4">
    <source>
        <dbReference type="Proteomes" id="UP001501358"/>
    </source>
</evidence>
<sequence>MPENGTGRPVVVGVTRSGSSRPALVWAAKEARLRHLPLEILHSQEWPPGMLRRAASDRPAELWATQFRAAGQAVLDEALREESARFPGLRAGTRLAEGRPAQVLREAADHASMLVVGTRPAGFDQLLSPGGVGPALVGHLPCPLALVRHPEAGAGAGVQEGTGPVVVGIDGSPGAARAARFAFEEAALRGADLLAVEVLPRSDTAVEGVVEEGSAEISEALAGQGERFPEVKVRHEVLSGRPAIVLTRAATGAQCLVVGSRGRGGFRGMLLGSTGRTLVHSARCPLVVVPADE</sequence>
<organism evidence="3 4">
    <name type="scientific">Streptomyces thermolineatus</name>
    <dbReference type="NCBI Taxonomy" id="44033"/>
    <lineage>
        <taxon>Bacteria</taxon>
        <taxon>Bacillati</taxon>
        <taxon>Actinomycetota</taxon>
        <taxon>Actinomycetes</taxon>
        <taxon>Kitasatosporales</taxon>
        <taxon>Streptomycetaceae</taxon>
        <taxon>Streptomyces</taxon>
    </lineage>
</organism>
<dbReference type="Pfam" id="PF00582">
    <property type="entry name" value="Usp"/>
    <property type="match status" value="2"/>
</dbReference>
<dbReference type="PRINTS" id="PR01438">
    <property type="entry name" value="UNVRSLSTRESS"/>
</dbReference>
<gene>
    <name evidence="3" type="ORF">GCM10010406_33900</name>
</gene>